<accession>A0A8H7A4R9</accession>
<keyword evidence="1" id="KW-0732">Signal</keyword>
<dbReference type="EMBL" id="JAACFV010000232">
    <property type="protein sequence ID" value="KAF7502635.1"/>
    <property type="molecule type" value="Genomic_DNA"/>
</dbReference>
<protein>
    <recommendedName>
        <fullName evidence="4">CN hydrolase domain-containing protein</fullName>
    </recommendedName>
</protein>
<feature type="signal peptide" evidence="1">
    <location>
        <begin position="1"/>
        <end position="17"/>
    </location>
</feature>
<evidence type="ECO:0000313" key="3">
    <source>
        <dbReference type="Proteomes" id="UP000606974"/>
    </source>
</evidence>
<sequence length="106" mass="11463">MSTVLCTSFSKVTLVLASLHARLPNNEQPMRAKQCITTTNKKYVSQLCFFPLLDGEDGDVSASQYLAGNGQVMAICCSVGDEALATFAPQPEVTNLDLQWGNCPFT</sequence>
<evidence type="ECO:0000256" key="1">
    <source>
        <dbReference type="SAM" id="SignalP"/>
    </source>
</evidence>
<name>A0A8H7A4R9_9EURO</name>
<keyword evidence="3" id="KW-1185">Reference proteome</keyword>
<dbReference type="AlphaFoldDB" id="A0A8H7A4R9"/>
<dbReference type="Proteomes" id="UP000606974">
    <property type="component" value="Unassembled WGS sequence"/>
</dbReference>
<reference evidence="2" key="1">
    <citation type="submission" date="2020-02" db="EMBL/GenBank/DDBJ databases">
        <authorList>
            <person name="Palmer J.M."/>
        </authorList>
    </citation>
    <scope>NUCLEOTIDE SEQUENCE</scope>
    <source>
        <strain evidence="2">EPUS1.4</strain>
        <tissue evidence="2">Thallus</tissue>
    </source>
</reference>
<evidence type="ECO:0000313" key="2">
    <source>
        <dbReference type="EMBL" id="KAF7502635.1"/>
    </source>
</evidence>
<organism evidence="2 3">
    <name type="scientific">Endocarpon pusillum</name>
    <dbReference type="NCBI Taxonomy" id="364733"/>
    <lineage>
        <taxon>Eukaryota</taxon>
        <taxon>Fungi</taxon>
        <taxon>Dikarya</taxon>
        <taxon>Ascomycota</taxon>
        <taxon>Pezizomycotina</taxon>
        <taxon>Eurotiomycetes</taxon>
        <taxon>Chaetothyriomycetidae</taxon>
        <taxon>Verrucariales</taxon>
        <taxon>Verrucariaceae</taxon>
        <taxon>Endocarpon</taxon>
    </lineage>
</organism>
<proteinExistence type="predicted"/>
<comment type="caution">
    <text evidence="2">The sequence shown here is derived from an EMBL/GenBank/DDBJ whole genome shotgun (WGS) entry which is preliminary data.</text>
</comment>
<evidence type="ECO:0008006" key="4">
    <source>
        <dbReference type="Google" id="ProtNLM"/>
    </source>
</evidence>
<feature type="chain" id="PRO_5034126153" description="CN hydrolase domain-containing protein" evidence="1">
    <location>
        <begin position="18"/>
        <end position="106"/>
    </location>
</feature>
<gene>
    <name evidence="2" type="ORF">GJ744_005410</name>
</gene>